<feature type="domain" description="TerD" evidence="2">
    <location>
        <begin position="7"/>
        <end position="160"/>
    </location>
</feature>
<evidence type="ECO:0000259" key="2">
    <source>
        <dbReference type="Pfam" id="PF02342"/>
    </source>
</evidence>
<organism evidence="3 4">
    <name type="scientific">Actinocorallia longicatena</name>
    <dbReference type="NCBI Taxonomy" id="111803"/>
    <lineage>
        <taxon>Bacteria</taxon>
        <taxon>Bacillati</taxon>
        <taxon>Actinomycetota</taxon>
        <taxon>Actinomycetes</taxon>
        <taxon>Streptosporangiales</taxon>
        <taxon>Thermomonosporaceae</taxon>
        <taxon>Actinocorallia</taxon>
    </lineage>
</organism>
<dbReference type="Proteomes" id="UP001501237">
    <property type="component" value="Unassembled WGS sequence"/>
</dbReference>
<dbReference type="EMBL" id="BAAAUV010000007">
    <property type="protein sequence ID" value="GAA3212317.1"/>
    <property type="molecule type" value="Genomic_DNA"/>
</dbReference>
<dbReference type="PANTHER" id="PTHR32097:SF17">
    <property type="entry name" value="CAMP-BINDING PROTEIN 1-RELATED"/>
    <property type="match status" value="1"/>
</dbReference>
<feature type="domain" description="TerD" evidence="2">
    <location>
        <begin position="195"/>
        <end position="360"/>
    </location>
</feature>
<evidence type="ECO:0000313" key="4">
    <source>
        <dbReference type="Proteomes" id="UP001501237"/>
    </source>
</evidence>
<reference evidence="4" key="1">
    <citation type="journal article" date="2019" name="Int. J. Syst. Evol. Microbiol.">
        <title>The Global Catalogue of Microorganisms (GCM) 10K type strain sequencing project: providing services to taxonomists for standard genome sequencing and annotation.</title>
        <authorList>
            <consortium name="The Broad Institute Genomics Platform"/>
            <consortium name="The Broad Institute Genome Sequencing Center for Infectious Disease"/>
            <person name="Wu L."/>
            <person name="Ma J."/>
        </authorList>
    </citation>
    <scope>NUCLEOTIDE SEQUENCE [LARGE SCALE GENOMIC DNA]</scope>
    <source>
        <strain evidence="4">JCM 9377</strain>
    </source>
</reference>
<proteinExistence type="predicted"/>
<keyword evidence="4" id="KW-1185">Reference proteome</keyword>
<protein>
    <submittedName>
        <fullName evidence="3">TerD family protein</fullName>
    </submittedName>
</protein>
<dbReference type="PANTHER" id="PTHR32097">
    <property type="entry name" value="CAMP-BINDING PROTEIN 1-RELATED"/>
    <property type="match status" value="1"/>
</dbReference>
<dbReference type="CDD" id="cd06974">
    <property type="entry name" value="TerD_like"/>
    <property type="match status" value="2"/>
</dbReference>
<evidence type="ECO:0000313" key="3">
    <source>
        <dbReference type="EMBL" id="GAA3212317.1"/>
    </source>
</evidence>
<evidence type="ECO:0000256" key="1">
    <source>
        <dbReference type="SAM" id="MobiDB-lite"/>
    </source>
</evidence>
<feature type="region of interest" description="Disordered" evidence="1">
    <location>
        <begin position="166"/>
        <end position="185"/>
    </location>
</feature>
<dbReference type="InterPro" id="IPR051324">
    <property type="entry name" value="Stress/Tellurium_Resist"/>
</dbReference>
<dbReference type="Pfam" id="PF02342">
    <property type="entry name" value="TerD"/>
    <property type="match status" value="2"/>
</dbReference>
<dbReference type="InterPro" id="IPR003325">
    <property type="entry name" value="TerD"/>
</dbReference>
<accession>A0ABP6Q9H1</accession>
<name>A0ABP6Q9H1_9ACTN</name>
<gene>
    <name evidence="3" type="ORF">GCM10010468_31580</name>
</gene>
<sequence length="378" mass="39038">MSVALTPGGNTGLAATRITVEVAAPARLDVSALLLDATGKVRSDADFVFYNAPSSGGVTYRPASGSDADSVTVDTTAVPQAIERIVVTASVEGGTFAGIEPTAVARDAGSGTVLATFTPPGLGPETALIVVELYRRGGDWKIRAVGQGYSNGLAGIATDFGVSVAEDEPSPHASAPSISGPPTAPAKINLDKGKVSLTKGSSVSLVKGGAPLLSLVRMGLGWDAAVSRGRRIDLDASCIAYDAQRKEVGTVYFGKLTAFNGSIQHAGDNLTGKGDGDDESIAVHLGSLPPHVMGLVFVVNSYSGQKFTEVRNAYCRLLDGSSGQELVRFDLTYAEPRTGVMLCKLVRQYTGEWEMTALGEFADAKSAKGMVKPAAALL</sequence>
<comment type="caution">
    <text evidence="3">The sequence shown here is derived from an EMBL/GenBank/DDBJ whole genome shotgun (WGS) entry which is preliminary data.</text>
</comment>
<dbReference type="Gene3D" id="2.60.60.30">
    <property type="entry name" value="sav2460 like domains"/>
    <property type="match status" value="2"/>
</dbReference>